<keyword evidence="3" id="KW-0472">Membrane</keyword>
<feature type="compositionally biased region" description="Basic and acidic residues" evidence="2">
    <location>
        <begin position="762"/>
        <end position="811"/>
    </location>
</feature>
<keyword evidence="6" id="KW-1185">Reference proteome</keyword>
<accession>A0AAJ6NX36</accession>
<proteinExistence type="inferred from homology"/>
<keyword evidence="3" id="KW-0812">Transmembrane</keyword>
<dbReference type="InterPro" id="IPR016024">
    <property type="entry name" value="ARM-type_fold"/>
</dbReference>
<gene>
    <name evidence="5" type="ORF">QI031_11225</name>
</gene>
<evidence type="ECO:0000313" key="5">
    <source>
        <dbReference type="EMBL" id="WGV28008.1"/>
    </source>
</evidence>
<feature type="transmembrane region" description="Helical" evidence="3">
    <location>
        <begin position="1159"/>
        <end position="1180"/>
    </location>
</feature>
<evidence type="ECO:0000256" key="1">
    <source>
        <dbReference type="ARBA" id="ARBA00009299"/>
    </source>
</evidence>
<sequence length="1711" mass="184766">MHAPKLDKNVNTKLDPQETAAEKSVSSPIQRDPLVQQISRMGNAPNPSAHAAVLNRAPANQQSSNRQLLLQLQQQYGNPYVNQVLQLAREMGGETSVTSTEQPLVQTKLTIGAAGDKYEQEADRTARQVVQRMNAPASQQPEASEKMQPAKPEAKEISKKPQISTIQRQEIPELEKEEDEPVQLQSETGIVQRACSKCDKEQQLGQQENKLAQMQPLVQRQSGDKEMTDTPDLETSIQKAQGKGQPLSDNVRGQMEQAFGADFSGVRIHTGSQSDQLNKSIQARAFTTGQDIFLRSGEYAPASKQGQELLAHELTHVVQQNGDRKIQRKSDTSQQKNLQTLAANTIGDRSSEINLDISNTQPELNINGVPEKTVTQTPPTKVPTAVTEANRVQPKAATATGVGTSLKGMVKRQSTPTAQAAAPISADEPGQIIEQLKNTPPTQAAIAYKQAQTDSVQALENQKQQVESTIPEIPAPTGLPASPPPEEGAEEATNEPQSESAGGQASPPPEETPLLGIFGALATGAVQDAVSPKENISEMNTDANKRSTEETPSLGGTGTFGALATGGEQDAVSPEENISEVNTDAGDRPTIKLRGETDPSQMDATLDESTDQVQETKTEAAQDIKQNFGENNIFPQASDEILKANKQFSPFKHPSEKISKAPSISPEIVGGLNQGLTPFYKEQIAPEQEKYKVGKNKFDTDSANARSHADEEINNFNEEAKNKQLAKQKQAKQEVKQLRQDWQFELDNVDKNYQEKAGNALKEQRQKIHDEKTKAEAEADRHLTEAEKKAEAEKKKAEEEARKKEEEAQEPKSFWEEVGDFFKDIGEAIVDFFKDLFNALIEAINAIFEAAKQLVKAVIDLAQKVITGLIQAFGEILKGIVKVAFAAFPEISKKFSDKIDEAVNKAVDTVNAVADWLKKAVSSILDFLAKILDKLLRLLQDLVQGIFNVIGMIITGKIGELIQRIGYLIEAAKAMPSHFETAALEELLGGGELNLDKPLSPEELAQAQQAGINIPSAKGEGIPQAGEAGEMPKAPWTEQNVGVDAVEDNMELSPELTAELMQRTNGEGEEMLAESNDPSRSMESIMSEVTGEQQVGGKQEQQHIPDDGLTPKQRASIKWELMKQGIKDWFSKNWPILLAALIAGTAIIIGAIVASGGAVLAALPVIMDILAVVFAAEIIARIGGYLRDYITKAWKGDIQGGAKSLAKALAAGAIEIALLLTFEAGKVAVKGAKAAGKAGAKVFRGVAQGAKYTIQKGKVILKGVAGTGIGKTSKSLRELGENILERTRFKKAKIERGSKNGEFEIKACINPCPPIAKGKGTKRPIDEVEPNRGFEELRSELGADEVKKLTDGLGDDVVKKLAQDLGGKEIQKLVEDLGDDVVKKLAQNLGGKNIQDLVKDLGDDVVKKLAKDLGGNEIQKLVKDLGDDVVKNLAKDLGGNEIQKLVKDLGDDVVKNLAKDLSGKNIQDLVKDLGDKEVITLAAKLSSTDIKDLLNRTTDSVELSQLLKQVGGANDAPTLLNFLKQAGSGQSAKLLDILNLVKAGDHARLNNLLALANSNAAEFQRLADITFALPKTKPTVPSVPAPSAVTKLGYGGADMQHFLDGHTFQYLNIQGRLSKPSTTLWPIGTTDTQISNYLDEALNALFKKHGYSSPAPGKPVQITLSSGVKVQVGVRGNPKTPIVGQFFPISGTGLEKIISNEMKAIWDILKP</sequence>
<name>A0AAJ6NX36_9CYAN</name>
<evidence type="ECO:0000313" key="6">
    <source>
        <dbReference type="Proteomes" id="UP001223520"/>
    </source>
</evidence>
<dbReference type="SUPFAM" id="SSF48371">
    <property type="entry name" value="ARM repeat"/>
    <property type="match status" value="1"/>
</dbReference>
<protein>
    <submittedName>
        <fullName evidence="5">DUF4157 domain-containing protein</fullName>
    </submittedName>
</protein>
<feature type="region of interest" description="Disordered" evidence="2">
    <location>
        <begin position="1"/>
        <end position="31"/>
    </location>
</feature>
<comment type="similarity">
    <text evidence="1">Belongs to the CpcE/RpcE/PecE family.</text>
</comment>
<feature type="region of interest" description="Disordered" evidence="2">
    <location>
        <begin position="456"/>
        <end position="619"/>
    </location>
</feature>
<keyword evidence="3" id="KW-1133">Transmembrane helix</keyword>
<feature type="region of interest" description="Disordered" evidence="2">
    <location>
        <begin position="758"/>
        <end position="811"/>
    </location>
</feature>
<reference evidence="5 6" key="1">
    <citation type="journal article" date="2023" name="Limnol Oceanogr Lett">
        <title>Environmental adaptations by the intertidal Antarctic cyanobacterium Halotia branconii CENA392 as revealed using long-read genome sequencing.</title>
        <authorList>
            <person name="Dextro R.B."/>
            <person name="Delbaje E."/>
            <person name="Freitas P.N.N."/>
            <person name="Geraldes V."/>
            <person name="Pinto E."/>
            <person name="Long P.F."/>
            <person name="Fiore M.F."/>
        </authorList>
    </citation>
    <scope>NUCLEOTIDE SEQUENCE [LARGE SCALE GENOMIC DNA]</scope>
    <source>
        <strain evidence="5 6">CENA392</strain>
    </source>
</reference>
<dbReference type="InterPro" id="IPR025295">
    <property type="entry name" value="eCIS_core_dom"/>
</dbReference>
<feature type="domain" description="eCIS core" evidence="4">
    <location>
        <begin position="246"/>
        <end position="322"/>
    </location>
</feature>
<evidence type="ECO:0000256" key="2">
    <source>
        <dbReference type="SAM" id="MobiDB-lite"/>
    </source>
</evidence>
<feature type="transmembrane region" description="Helical" evidence="3">
    <location>
        <begin position="1134"/>
        <end position="1153"/>
    </location>
</feature>
<feature type="region of interest" description="Disordered" evidence="2">
    <location>
        <begin position="134"/>
        <end position="181"/>
    </location>
</feature>
<organism evidence="5 6">
    <name type="scientific">Halotia branconii CENA392</name>
    <dbReference type="NCBI Taxonomy" id="1539056"/>
    <lineage>
        <taxon>Bacteria</taxon>
        <taxon>Bacillati</taxon>
        <taxon>Cyanobacteriota</taxon>
        <taxon>Cyanophyceae</taxon>
        <taxon>Nostocales</taxon>
        <taxon>Nodulariaceae</taxon>
        <taxon>Halotia</taxon>
    </lineage>
</organism>
<feature type="compositionally biased region" description="Basic and acidic residues" evidence="2">
    <location>
        <begin position="1"/>
        <end position="10"/>
    </location>
</feature>
<feature type="compositionally biased region" description="Polar residues" evidence="2">
    <location>
        <begin position="456"/>
        <end position="468"/>
    </location>
</feature>
<evidence type="ECO:0000256" key="3">
    <source>
        <dbReference type="SAM" id="Phobius"/>
    </source>
</evidence>
<dbReference type="KEGG" id="hbq:QI031_11225"/>
<dbReference type="Pfam" id="PF13699">
    <property type="entry name" value="eCIS_core"/>
    <property type="match status" value="1"/>
</dbReference>
<dbReference type="EMBL" id="CP124543">
    <property type="protein sequence ID" value="WGV28008.1"/>
    <property type="molecule type" value="Genomic_DNA"/>
</dbReference>
<dbReference type="Proteomes" id="UP001223520">
    <property type="component" value="Chromosome"/>
</dbReference>
<evidence type="ECO:0000259" key="4">
    <source>
        <dbReference type="Pfam" id="PF13699"/>
    </source>
</evidence>
<feature type="compositionally biased region" description="Basic and acidic residues" evidence="2">
    <location>
        <begin position="585"/>
        <end position="597"/>
    </location>
</feature>
<dbReference type="RefSeq" id="WP_281485242.1">
    <property type="nucleotide sequence ID" value="NZ_CP124543.1"/>
</dbReference>